<evidence type="ECO:0008006" key="4">
    <source>
        <dbReference type="Google" id="ProtNLM"/>
    </source>
</evidence>
<feature type="compositionally biased region" description="Low complexity" evidence="1">
    <location>
        <begin position="311"/>
        <end position="325"/>
    </location>
</feature>
<evidence type="ECO:0000313" key="3">
    <source>
        <dbReference type="Proteomes" id="UP000029091"/>
    </source>
</evidence>
<proteinExistence type="predicted"/>
<reference evidence="2 3" key="1">
    <citation type="submission" date="2014-03" db="EMBL/GenBank/DDBJ databases">
        <title>Genomics of Bifidobacteria.</title>
        <authorList>
            <person name="Ventura M."/>
            <person name="Milani C."/>
            <person name="Lugli G.A."/>
        </authorList>
    </citation>
    <scope>NUCLEOTIDE SEQUENCE [LARGE SCALE GENOMIC DNA]</scope>
    <source>
        <strain evidence="3">JCM 15918</strain>
    </source>
</reference>
<feature type="compositionally biased region" description="Low complexity" evidence="1">
    <location>
        <begin position="288"/>
        <end position="301"/>
    </location>
</feature>
<comment type="caution">
    <text evidence="2">The sequence shown here is derived from an EMBL/GenBank/DDBJ whole genome shotgun (WGS) entry which is preliminary data.</text>
</comment>
<feature type="compositionally biased region" description="Low complexity" evidence="1">
    <location>
        <begin position="266"/>
        <end position="277"/>
    </location>
</feature>
<feature type="region of interest" description="Disordered" evidence="1">
    <location>
        <begin position="242"/>
        <end position="332"/>
    </location>
</feature>
<dbReference type="Proteomes" id="UP000029091">
    <property type="component" value="Unassembled WGS sequence"/>
</dbReference>
<dbReference type="AlphaFoldDB" id="A0A087DP28"/>
<gene>
    <name evidence="2" type="ORF">BSTER_1290</name>
</gene>
<dbReference type="EMBL" id="JGZQ01000006">
    <property type="protein sequence ID" value="KFI97278.1"/>
    <property type="molecule type" value="Genomic_DNA"/>
</dbReference>
<organism evidence="2 3">
    <name type="scientific">Bifidobacterium adolescentis JCM 15918</name>
    <dbReference type="NCBI Taxonomy" id="1437612"/>
    <lineage>
        <taxon>Bacteria</taxon>
        <taxon>Bacillati</taxon>
        <taxon>Actinomycetota</taxon>
        <taxon>Actinomycetes</taxon>
        <taxon>Bifidobacteriales</taxon>
        <taxon>Bifidobacteriaceae</taxon>
        <taxon>Bifidobacterium</taxon>
    </lineage>
</organism>
<evidence type="ECO:0000256" key="1">
    <source>
        <dbReference type="SAM" id="MobiDB-lite"/>
    </source>
</evidence>
<protein>
    <recommendedName>
        <fullName evidence="4">Cytosolic protein</fullName>
    </recommendedName>
</protein>
<evidence type="ECO:0000313" key="2">
    <source>
        <dbReference type="EMBL" id="KFI97278.1"/>
    </source>
</evidence>
<name>A0A087DP28_BIFAD</name>
<accession>A0A087DP28</accession>
<feature type="compositionally biased region" description="Polar residues" evidence="1">
    <location>
        <begin position="245"/>
        <end position="260"/>
    </location>
</feature>
<sequence length="484" mass="52985">MDSGQGSFNRRQDADDLTDYVNNGWLSSNEFDGPTFLWNHMIREASREGSDQRNDVPVANLSDADTVINMPMQWYFDALASMVPTAERTDTGVEIPRIDMPTFSIDSQALSGVDAVVGNAVISTRWLDAVGNLAKAVEMTARFVGNVADRDNEGFDYLKDLIQTVRVYMDAVACNADPMTGEQALRMITQVACNEDFRLNAMQMVELLSCGLSFAQWDDTRMFAYDALNKGIAAMRDFAAKSGNGDASSTTGDTMNSVGSIDSDVTGDTGARDATATQSHDLRDTSSDADSAHSTNSTDAADGADTANSITHSTGAAGDSTTGGSPTLSPEELNDLAMLDPSFLSKQQLAQTAQNQFDHAVQFLRHDLMRISGDAEEADRFLRDNHTSEPLADAYAARLIAAERWQDLLNFVDLVKRDAPNQCTVMFPEEVVPYEWESIREAALEALGRGGELVAMYQERLDDTYDPNTELNRMKLQAWTQAKE</sequence>
<dbReference type="RefSeq" id="WP_033499886.1">
    <property type="nucleotide sequence ID" value="NZ_JDUX01000006.1"/>
</dbReference>